<dbReference type="Gene3D" id="1.20.1280.50">
    <property type="match status" value="1"/>
</dbReference>
<dbReference type="Proteomes" id="UP000013776">
    <property type="component" value="Unassembled WGS sequence"/>
</dbReference>
<evidence type="ECO:0000313" key="8">
    <source>
        <dbReference type="EMBL" id="CCG81771.1"/>
    </source>
</evidence>
<name>R4XBM0_TAPDE</name>
<protein>
    <recommendedName>
        <fullName evidence="6">Ubiquitin-like 1-activating enzyme E1A</fullName>
    </recommendedName>
</protein>
<dbReference type="InterPro" id="IPR000011">
    <property type="entry name" value="UBQ/SUMO-activ_enz_E1-like"/>
</dbReference>
<dbReference type="SUPFAM" id="SSF69572">
    <property type="entry name" value="Activating enzymes of the ubiquitin-like proteins"/>
    <property type="match status" value="1"/>
</dbReference>
<dbReference type="InterPro" id="IPR045886">
    <property type="entry name" value="ThiF/MoeB/HesA"/>
</dbReference>
<dbReference type="STRING" id="1097556.R4XBM0"/>
<evidence type="ECO:0000256" key="5">
    <source>
        <dbReference type="ARBA" id="ARBA00023242"/>
    </source>
</evidence>
<dbReference type="PANTHER" id="PTHR10953">
    <property type="entry name" value="UBIQUITIN-ACTIVATING ENZYME E1"/>
    <property type="match status" value="1"/>
</dbReference>
<evidence type="ECO:0000256" key="1">
    <source>
        <dbReference type="ARBA" id="ARBA00004123"/>
    </source>
</evidence>
<dbReference type="eggNOG" id="KOG2014">
    <property type="taxonomic scope" value="Eukaryota"/>
</dbReference>
<dbReference type="GO" id="GO:0005737">
    <property type="term" value="C:cytoplasm"/>
    <property type="evidence" value="ECO:0007669"/>
    <property type="project" value="TreeGrafter"/>
</dbReference>
<organism evidence="8 9">
    <name type="scientific">Taphrina deformans (strain PYCC 5710 / ATCC 11124 / CBS 356.35 / IMI 108563 / JCM 9778 / NBRC 8474)</name>
    <name type="common">Peach leaf curl fungus</name>
    <name type="synonym">Lalaria deformans</name>
    <dbReference type="NCBI Taxonomy" id="1097556"/>
    <lineage>
        <taxon>Eukaryota</taxon>
        <taxon>Fungi</taxon>
        <taxon>Dikarya</taxon>
        <taxon>Ascomycota</taxon>
        <taxon>Taphrinomycotina</taxon>
        <taxon>Taphrinomycetes</taxon>
        <taxon>Taphrinales</taxon>
        <taxon>Taphrinaceae</taxon>
        <taxon>Taphrina</taxon>
    </lineage>
</organism>
<dbReference type="InterPro" id="IPR036047">
    <property type="entry name" value="F-box-like_dom_sf"/>
</dbReference>
<dbReference type="Gene3D" id="3.40.50.720">
    <property type="entry name" value="NAD(P)-binding Rossmann-like Domain"/>
    <property type="match status" value="1"/>
</dbReference>
<sequence>MNGTAEVEKQANGISADEVALYDRQIRLWGMEAQERMRSAHVLLISMRALANEVAKNLILAGIGTLTVLDSQSVTEDDLEGQFLVFNEDIGRNRAQAAANNAQKLNPRVSVLVDQGSVQDKSEDFFAGFDVVIACDLELSDIVRINNACRQAHKPFYAAEIPGMTGYVFADLVEHNFVTEREEVSSKGERQKVPIPATERYTSFEEVLKHDYGSTLRPKQKKKVAAVLPLTLALLRYRQREGKSPEKDDNSFQKYVSDALEGLGLPETLISEVQAQEYVQGCDCELSAVAAIVGGVLSQDVLNVLSRRFWRDNRSYIISDEEDAAYGRHNISSRKLKKKRKETKNILLVKNRKEIVKQSCIQIRLPYDILRIVLDFLDPVSLAQCAQVCQEWNIILQHDIIWRASLENCFSTSVSIPEHLTNREFIEVCAASICGLCHERKTGHIKSYFIFGFAACDPCFKENTVCAITARKMILEEDLPLDLVQTVPHENIQVGRAPVWQSTMESRFWPADLKSIIEESFYYHNLDELRAWIQHRADSSASLMKAIKPLRMFQQSYHSEVARIKRDLSNYKLRSKWLQIDNLAQGIGISEERQSWIYKCDYLSRPLMTPVPFTETELRQIARDLPNELEKAEMESKKQSLLRRAEKELKNIITRTISRTSFAYPRMLFKPFERPLPSTELIQLYKRELLELDYLVLLHIISAVYEATEFSREISIGQIMDACDVVSDMTKRHPDFRHQFPELTVCHVACRHE</sequence>
<proteinExistence type="inferred from homology"/>
<accession>R4XBM0</accession>
<comment type="pathway">
    <text evidence="2">Protein modification; protein sumoylation.</text>
</comment>
<dbReference type="GO" id="GO:0031510">
    <property type="term" value="C:SUMO activating enzyme complex"/>
    <property type="evidence" value="ECO:0007669"/>
    <property type="project" value="TreeGrafter"/>
</dbReference>
<evidence type="ECO:0000313" key="9">
    <source>
        <dbReference type="Proteomes" id="UP000013776"/>
    </source>
</evidence>
<dbReference type="InterPro" id="IPR035985">
    <property type="entry name" value="Ubiquitin-activating_enz"/>
</dbReference>
<dbReference type="InterPro" id="IPR001810">
    <property type="entry name" value="F-box_dom"/>
</dbReference>
<dbReference type="PROSITE" id="PS50181">
    <property type="entry name" value="FBOX"/>
    <property type="match status" value="1"/>
</dbReference>
<dbReference type="Pfam" id="PF00899">
    <property type="entry name" value="ThiF"/>
    <property type="match status" value="1"/>
</dbReference>
<comment type="similarity">
    <text evidence="3">Belongs to the ubiquitin-activating E1 family.</text>
</comment>
<dbReference type="OrthoDB" id="1708823at2759"/>
<evidence type="ECO:0000259" key="7">
    <source>
        <dbReference type="PROSITE" id="PS50181"/>
    </source>
</evidence>
<feature type="domain" description="F-box" evidence="7">
    <location>
        <begin position="359"/>
        <end position="405"/>
    </location>
</feature>
<comment type="caution">
    <text evidence="8">The sequence shown here is derived from an EMBL/GenBank/DDBJ whole genome shotgun (WGS) entry which is preliminary data.</text>
</comment>
<dbReference type="InterPro" id="IPR000594">
    <property type="entry name" value="ThiF_NAD_FAD-bd"/>
</dbReference>
<evidence type="ECO:0000256" key="3">
    <source>
        <dbReference type="ARBA" id="ARBA00005673"/>
    </source>
</evidence>
<dbReference type="PANTHER" id="PTHR10953:SF162">
    <property type="entry name" value="SUMO-ACTIVATING ENZYME SUBUNIT 1"/>
    <property type="match status" value="1"/>
</dbReference>
<reference evidence="8 9" key="1">
    <citation type="journal article" date="2013" name="MBio">
        <title>Genome sequencing of the plant pathogen Taphrina deformans, the causal agent of peach leaf curl.</title>
        <authorList>
            <person name="Cisse O.H."/>
            <person name="Almeida J.M.G.C.F."/>
            <person name="Fonseca A."/>
            <person name="Kumar A.A."/>
            <person name="Salojaervi J."/>
            <person name="Overmyer K."/>
            <person name="Hauser P.M."/>
            <person name="Pagni M."/>
        </authorList>
    </citation>
    <scope>NUCLEOTIDE SEQUENCE [LARGE SCALE GENOMIC DNA]</scope>
    <source>
        <strain evidence="9">PYCC 5710 / ATCC 11124 / CBS 356.35 / IMI 108563 / JCM 9778 / NBRC 8474</strain>
    </source>
</reference>
<dbReference type="GO" id="GO:0016887">
    <property type="term" value="F:ATP hydrolysis activity"/>
    <property type="evidence" value="ECO:0007669"/>
    <property type="project" value="UniProtKB-ARBA"/>
</dbReference>
<keyword evidence="4" id="KW-0833">Ubl conjugation pathway</keyword>
<dbReference type="SUPFAM" id="SSF81383">
    <property type="entry name" value="F-box domain"/>
    <property type="match status" value="1"/>
</dbReference>
<dbReference type="Pfam" id="PF12937">
    <property type="entry name" value="F-box-like"/>
    <property type="match status" value="1"/>
</dbReference>
<dbReference type="GO" id="GO:0016925">
    <property type="term" value="P:protein sumoylation"/>
    <property type="evidence" value="ECO:0007669"/>
    <property type="project" value="TreeGrafter"/>
</dbReference>
<evidence type="ECO:0000256" key="4">
    <source>
        <dbReference type="ARBA" id="ARBA00022786"/>
    </source>
</evidence>
<dbReference type="VEuPathDB" id="FungiDB:TAPDE_001618"/>
<comment type="subcellular location">
    <subcellularLocation>
        <location evidence="1">Nucleus</location>
    </subcellularLocation>
</comment>
<evidence type="ECO:0000256" key="6">
    <source>
        <dbReference type="ARBA" id="ARBA00044354"/>
    </source>
</evidence>
<evidence type="ECO:0000256" key="2">
    <source>
        <dbReference type="ARBA" id="ARBA00004718"/>
    </source>
</evidence>
<dbReference type="PRINTS" id="PR01849">
    <property type="entry name" value="UBIQUITINACT"/>
</dbReference>
<dbReference type="SMART" id="SM00256">
    <property type="entry name" value="FBOX"/>
    <property type="match status" value="1"/>
</dbReference>
<dbReference type="GO" id="GO:0019948">
    <property type="term" value="F:SUMO activating enzyme activity"/>
    <property type="evidence" value="ECO:0007669"/>
    <property type="project" value="TreeGrafter"/>
</dbReference>
<keyword evidence="9" id="KW-1185">Reference proteome</keyword>
<dbReference type="AlphaFoldDB" id="R4XBM0"/>
<dbReference type="EMBL" id="CAHR02000057">
    <property type="protein sequence ID" value="CCG81771.1"/>
    <property type="molecule type" value="Genomic_DNA"/>
</dbReference>
<keyword evidence="5" id="KW-0539">Nucleus</keyword>
<gene>
    <name evidence="8" type="ORF">TAPDE_001618</name>
</gene>